<proteinExistence type="predicted"/>
<evidence type="ECO:0000256" key="6">
    <source>
        <dbReference type="SAM" id="Phobius"/>
    </source>
</evidence>
<feature type="transmembrane region" description="Helical" evidence="6">
    <location>
        <begin position="99"/>
        <end position="120"/>
    </location>
</feature>
<feature type="transmembrane region" description="Helical" evidence="6">
    <location>
        <begin position="70"/>
        <end position="87"/>
    </location>
</feature>
<evidence type="ECO:0000256" key="3">
    <source>
        <dbReference type="ARBA" id="ARBA00022692"/>
    </source>
</evidence>
<accession>A0A8S8ZKF9</accession>
<feature type="transmembrane region" description="Helical" evidence="6">
    <location>
        <begin position="419"/>
        <end position="436"/>
    </location>
</feature>
<sequence>MIHLDTKSLTIMARRSCRHSFIYFPAIPFLAHDLNVSIEINFSVTAYLIASGVFPSINGSAAGRYGRRPVFIATLAMYVAVNVGLALQRSLAALISLRMLQSAAISGSFAFAYGVLGINLNTPPSVAPMISGLLLIKWNWSSIFWFLSIFSCAVLLAVLFLLPETCRAIVGNGSTRPPRIVNRAILPILRPPWSEVVTTTGLASPDSSKDKTRKPKATANPLTGLSLLKHHGTLLSIICYAIYYTVYSCLQASLSTIFVEKYHVTGLVSGLIYIPFGVSCVIACSLTDKLLDHDYRRTAKALGVTVDQRRGDDLAEFPIEYARLRTCKWITAVCGPLIVGYGWALQGRASMAVPLVLQFLIGFTNQVNFTSLNALLVDYHSDQSSTIQAVNNLFRCELAAGELAMLDVILRKLGPGRTFVIFAALHMATLPGLWVLERYGLGWRKAEREKKKNEEKEQG</sequence>
<feature type="transmembrane region" description="Helical" evidence="6">
    <location>
        <begin position="234"/>
        <end position="258"/>
    </location>
</feature>
<dbReference type="OMA" id="VSAICAM"/>
<feature type="transmembrane region" description="Helical" evidence="6">
    <location>
        <begin position="21"/>
        <end position="50"/>
    </location>
</feature>
<evidence type="ECO:0000313" key="7">
    <source>
        <dbReference type="EMBL" id="KAA8631184.1"/>
    </source>
</evidence>
<dbReference type="PANTHER" id="PTHR23502:SF51">
    <property type="entry name" value="QUINIDINE RESISTANCE PROTEIN 1-RELATED"/>
    <property type="match status" value="1"/>
</dbReference>
<dbReference type="AlphaFoldDB" id="A0A8S8ZKF9"/>
<keyword evidence="5 6" id="KW-0472">Membrane</keyword>
<comment type="caution">
    <text evidence="7">The sequence shown here is derived from an EMBL/GenBank/DDBJ whole genome shotgun (WGS) entry which is preliminary data.</text>
</comment>
<dbReference type="Gene3D" id="1.20.1250.20">
    <property type="entry name" value="MFS general substrate transporter like domains"/>
    <property type="match status" value="1"/>
</dbReference>
<dbReference type="Pfam" id="PF07690">
    <property type="entry name" value="MFS_1"/>
    <property type="match status" value="1"/>
</dbReference>
<comment type="subcellular location">
    <subcellularLocation>
        <location evidence="1">Membrane</location>
        <topology evidence="1">Multi-pass membrane protein</topology>
    </subcellularLocation>
</comment>
<dbReference type="InterPro" id="IPR011701">
    <property type="entry name" value="MFS"/>
</dbReference>
<protein>
    <submittedName>
        <fullName evidence="7">Uncharacterized protein</fullName>
    </submittedName>
</protein>
<dbReference type="SUPFAM" id="SSF103473">
    <property type="entry name" value="MFS general substrate transporter"/>
    <property type="match status" value="1"/>
</dbReference>
<dbReference type="Proteomes" id="UP000433876">
    <property type="component" value="Unassembled WGS sequence"/>
</dbReference>
<feature type="transmembrane region" description="Helical" evidence="6">
    <location>
        <begin position="264"/>
        <end position="287"/>
    </location>
</feature>
<name>A0A8S8ZKF9_SORMA</name>
<gene>
    <name evidence="7" type="ORF">SMACR_03864</name>
</gene>
<organism evidence="7 8">
    <name type="scientific">Sordaria macrospora</name>
    <dbReference type="NCBI Taxonomy" id="5147"/>
    <lineage>
        <taxon>Eukaryota</taxon>
        <taxon>Fungi</taxon>
        <taxon>Dikarya</taxon>
        <taxon>Ascomycota</taxon>
        <taxon>Pezizomycotina</taxon>
        <taxon>Sordariomycetes</taxon>
        <taxon>Sordariomycetidae</taxon>
        <taxon>Sordariales</taxon>
        <taxon>Sordariaceae</taxon>
        <taxon>Sordaria</taxon>
    </lineage>
</organism>
<evidence type="ECO:0000256" key="2">
    <source>
        <dbReference type="ARBA" id="ARBA00022448"/>
    </source>
</evidence>
<feature type="transmembrane region" description="Helical" evidence="6">
    <location>
        <begin position="140"/>
        <end position="162"/>
    </location>
</feature>
<evidence type="ECO:0000256" key="5">
    <source>
        <dbReference type="ARBA" id="ARBA00023136"/>
    </source>
</evidence>
<reference evidence="7 8" key="1">
    <citation type="submission" date="2017-07" db="EMBL/GenBank/DDBJ databases">
        <title>Genome sequence of the Sordaria macrospora wild type strain R19027.</title>
        <authorList>
            <person name="Nowrousian M."/>
            <person name="Teichert I."/>
            <person name="Kueck U."/>
        </authorList>
    </citation>
    <scope>NUCLEOTIDE SEQUENCE [LARGE SCALE GENOMIC DNA]</scope>
    <source>
        <strain evidence="7 8">R19027</strain>
        <tissue evidence="7">Mycelium</tissue>
    </source>
</reference>
<dbReference type="PANTHER" id="PTHR23502">
    <property type="entry name" value="MAJOR FACILITATOR SUPERFAMILY"/>
    <property type="match status" value="1"/>
</dbReference>
<dbReference type="InterPro" id="IPR036259">
    <property type="entry name" value="MFS_trans_sf"/>
</dbReference>
<keyword evidence="4 6" id="KW-1133">Transmembrane helix</keyword>
<keyword evidence="3 6" id="KW-0812">Transmembrane</keyword>
<evidence type="ECO:0000256" key="1">
    <source>
        <dbReference type="ARBA" id="ARBA00004141"/>
    </source>
</evidence>
<evidence type="ECO:0000256" key="4">
    <source>
        <dbReference type="ARBA" id="ARBA00022989"/>
    </source>
</evidence>
<keyword evidence="2" id="KW-0813">Transport</keyword>
<dbReference type="VEuPathDB" id="FungiDB:SMAC_03864"/>
<dbReference type="GO" id="GO:0005886">
    <property type="term" value="C:plasma membrane"/>
    <property type="evidence" value="ECO:0007669"/>
    <property type="project" value="TreeGrafter"/>
</dbReference>
<evidence type="ECO:0000313" key="8">
    <source>
        <dbReference type="Proteomes" id="UP000433876"/>
    </source>
</evidence>
<dbReference type="EMBL" id="NMPR01000084">
    <property type="protein sequence ID" value="KAA8631184.1"/>
    <property type="molecule type" value="Genomic_DNA"/>
</dbReference>
<dbReference type="GO" id="GO:0022857">
    <property type="term" value="F:transmembrane transporter activity"/>
    <property type="evidence" value="ECO:0007669"/>
    <property type="project" value="InterPro"/>
</dbReference>